<feature type="transmembrane region" description="Helical" evidence="2">
    <location>
        <begin position="137"/>
        <end position="156"/>
    </location>
</feature>
<feature type="compositionally biased region" description="Low complexity" evidence="1">
    <location>
        <begin position="69"/>
        <end position="81"/>
    </location>
</feature>
<feature type="transmembrane region" description="Helical" evidence="2">
    <location>
        <begin position="168"/>
        <end position="189"/>
    </location>
</feature>
<dbReference type="AlphaFoldDB" id="A0A7S3RAG4"/>
<dbReference type="EMBL" id="HBIP01037477">
    <property type="protein sequence ID" value="CAE0507565.1"/>
    <property type="molecule type" value="Transcribed_RNA"/>
</dbReference>
<reference evidence="3" key="1">
    <citation type="submission" date="2021-01" db="EMBL/GenBank/DDBJ databases">
        <authorList>
            <person name="Corre E."/>
            <person name="Pelletier E."/>
            <person name="Niang G."/>
            <person name="Scheremetjew M."/>
            <person name="Finn R."/>
            <person name="Kale V."/>
            <person name="Holt S."/>
            <person name="Cochrane G."/>
            <person name="Meng A."/>
            <person name="Brown T."/>
            <person name="Cohen L."/>
        </authorList>
    </citation>
    <scope>NUCLEOTIDE SEQUENCE</scope>
    <source>
        <strain evidence="3">CCMP1320</strain>
    </source>
</reference>
<proteinExistence type="predicted"/>
<protein>
    <submittedName>
        <fullName evidence="3">Uncharacterized protein</fullName>
    </submittedName>
</protein>
<sequence length="210" mass="22267">MQGLKLPATSSQCVHSSRLVGANWRHLKNVSLRQLAPRGGSNLCLQAVNGSGGGGQGFGGATEKKSEEATPSSAPSATSSTDAVEALEARIRSRRARKSTQDGPKVKVNAPAVDATRGDAPLSPEAKAETNLVSGMLFLFYTIIIEGLVIAGSGFLPEDWEDFISNSLYPNYTPTVLLFLGLSSAYGLWKTGKLPLPFLGRPPPQNEEQK</sequence>
<accession>A0A7S3RAG4</accession>
<dbReference type="PANTHER" id="PTHR37385:SF2">
    <property type="entry name" value="PROTEIN LPA2"/>
    <property type="match status" value="1"/>
</dbReference>
<keyword evidence="2" id="KW-0812">Transmembrane</keyword>
<dbReference type="PANTHER" id="PTHR37385">
    <property type="entry name" value="PROTEIN LOW PSII ACCUMULATION 2, CHLOROPLASTIC"/>
    <property type="match status" value="1"/>
</dbReference>
<evidence type="ECO:0000313" key="3">
    <source>
        <dbReference type="EMBL" id="CAE0507565.1"/>
    </source>
</evidence>
<name>A0A7S3RAG4_DUNTE</name>
<dbReference type="InterPro" id="IPR038789">
    <property type="entry name" value="LPA2-like"/>
</dbReference>
<evidence type="ECO:0000256" key="1">
    <source>
        <dbReference type="SAM" id="MobiDB-lite"/>
    </source>
</evidence>
<organism evidence="3">
    <name type="scientific">Dunaliella tertiolecta</name>
    <name type="common">Green alga</name>
    <dbReference type="NCBI Taxonomy" id="3047"/>
    <lineage>
        <taxon>Eukaryota</taxon>
        <taxon>Viridiplantae</taxon>
        <taxon>Chlorophyta</taxon>
        <taxon>core chlorophytes</taxon>
        <taxon>Chlorophyceae</taxon>
        <taxon>CS clade</taxon>
        <taxon>Chlamydomonadales</taxon>
        <taxon>Dunaliellaceae</taxon>
        <taxon>Dunaliella</taxon>
    </lineage>
</organism>
<gene>
    <name evidence="3" type="ORF">DTER00134_LOCUS22642</name>
</gene>
<feature type="region of interest" description="Disordered" evidence="1">
    <location>
        <begin position="55"/>
        <end position="84"/>
    </location>
</feature>
<evidence type="ECO:0000256" key="2">
    <source>
        <dbReference type="SAM" id="Phobius"/>
    </source>
</evidence>
<keyword evidence="2" id="KW-1133">Transmembrane helix</keyword>
<keyword evidence="2" id="KW-0472">Membrane</keyword>